<feature type="compositionally biased region" description="Acidic residues" evidence="1">
    <location>
        <begin position="13"/>
        <end position="27"/>
    </location>
</feature>
<accession>A0A4C1V7A9</accession>
<feature type="compositionally biased region" description="Basic and acidic residues" evidence="1">
    <location>
        <begin position="31"/>
        <end position="41"/>
    </location>
</feature>
<protein>
    <submittedName>
        <fullName evidence="2">Uncharacterized protein</fullName>
    </submittedName>
</protein>
<evidence type="ECO:0000313" key="2">
    <source>
        <dbReference type="EMBL" id="GBP34212.1"/>
    </source>
</evidence>
<evidence type="ECO:0000313" key="3">
    <source>
        <dbReference type="Proteomes" id="UP000299102"/>
    </source>
</evidence>
<dbReference type="AlphaFoldDB" id="A0A4C1V7A9"/>
<feature type="region of interest" description="Disordered" evidence="1">
    <location>
        <begin position="1"/>
        <end position="80"/>
    </location>
</feature>
<evidence type="ECO:0000256" key="1">
    <source>
        <dbReference type="SAM" id="MobiDB-lite"/>
    </source>
</evidence>
<reference evidence="2 3" key="1">
    <citation type="journal article" date="2019" name="Commun. Biol.">
        <title>The bagworm genome reveals a unique fibroin gene that provides high tensile strength.</title>
        <authorList>
            <person name="Kono N."/>
            <person name="Nakamura H."/>
            <person name="Ohtoshi R."/>
            <person name="Tomita M."/>
            <person name="Numata K."/>
            <person name="Arakawa K."/>
        </authorList>
    </citation>
    <scope>NUCLEOTIDE SEQUENCE [LARGE SCALE GENOMIC DNA]</scope>
</reference>
<name>A0A4C1V7A9_EUMVA</name>
<organism evidence="2 3">
    <name type="scientific">Eumeta variegata</name>
    <name type="common">Bagworm moth</name>
    <name type="synonym">Eumeta japonica</name>
    <dbReference type="NCBI Taxonomy" id="151549"/>
    <lineage>
        <taxon>Eukaryota</taxon>
        <taxon>Metazoa</taxon>
        <taxon>Ecdysozoa</taxon>
        <taxon>Arthropoda</taxon>
        <taxon>Hexapoda</taxon>
        <taxon>Insecta</taxon>
        <taxon>Pterygota</taxon>
        <taxon>Neoptera</taxon>
        <taxon>Endopterygota</taxon>
        <taxon>Lepidoptera</taxon>
        <taxon>Glossata</taxon>
        <taxon>Ditrysia</taxon>
        <taxon>Tineoidea</taxon>
        <taxon>Psychidae</taxon>
        <taxon>Oiketicinae</taxon>
        <taxon>Eumeta</taxon>
    </lineage>
</organism>
<feature type="compositionally biased region" description="Basic and acidic residues" evidence="1">
    <location>
        <begin position="1"/>
        <end position="12"/>
    </location>
</feature>
<gene>
    <name evidence="2" type="ORF">EVAR_30765_1</name>
</gene>
<comment type="caution">
    <text evidence="2">The sequence shown here is derived from an EMBL/GenBank/DDBJ whole genome shotgun (WGS) entry which is preliminary data.</text>
</comment>
<dbReference type="EMBL" id="BGZK01000285">
    <property type="protein sequence ID" value="GBP34212.1"/>
    <property type="molecule type" value="Genomic_DNA"/>
</dbReference>
<dbReference type="OrthoDB" id="7418383at2759"/>
<proteinExistence type="predicted"/>
<dbReference type="Proteomes" id="UP000299102">
    <property type="component" value="Unassembled WGS sequence"/>
</dbReference>
<feature type="compositionally biased region" description="Polar residues" evidence="1">
    <location>
        <begin position="51"/>
        <end position="75"/>
    </location>
</feature>
<keyword evidence="3" id="KW-1185">Reference proteome</keyword>
<sequence>MERQQERVLRWLEEEDEDDVFGGEDEGAVYPDEKVNKHNTDSEQECDDNDLATTSSDHQQASESSNNQHMDVNSSDSDDNFPLINMALQNFCCQKEKQKWKLSNDLQLKKGAVSTRCQNKETEYSYRAIGPPRCSSGDESSLTIMASFF</sequence>